<feature type="non-terminal residue" evidence="1">
    <location>
        <position position="330"/>
    </location>
</feature>
<evidence type="ECO:0000313" key="2">
    <source>
        <dbReference type="Proteomes" id="UP000799776"/>
    </source>
</evidence>
<dbReference type="OrthoDB" id="3625478at2759"/>
<feature type="non-terminal residue" evidence="1">
    <location>
        <position position="1"/>
    </location>
</feature>
<evidence type="ECO:0000313" key="1">
    <source>
        <dbReference type="EMBL" id="KAF2088266.1"/>
    </source>
</evidence>
<keyword evidence="2" id="KW-1185">Reference proteome</keyword>
<gene>
    <name evidence="1" type="ORF">K490DRAFT_10286</name>
</gene>
<dbReference type="InterPro" id="IPR051344">
    <property type="entry name" value="Vgb"/>
</dbReference>
<organism evidence="1 2">
    <name type="scientific">Saccharata proteae CBS 121410</name>
    <dbReference type="NCBI Taxonomy" id="1314787"/>
    <lineage>
        <taxon>Eukaryota</taxon>
        <taxon>Fungi</taxon>
        <taxon>Dikarya</taxon>
        <taxon>Ascomycota</taxon>
        <taxon>Pezizomycotina</taxon>
        <taxon>Dothideomycetes</taxon>
        <taxon>Dothideomycetes incertae sedis</taxon>
        <taxon>Botryosphaeriales</taxon>
        <taxon>Saccharataceae</taxon>
        <taxon>Saccharata</taxon>
    </lineage>
</organism>
<dbReference type="Gene3D" id="2.130.10.10">
    <property type="entry name" value="YVTN repeat-like/Quinoprotein amine dehydrogenase"/>
    <property type="match status" value="2"/>
</dbReference>
<reference evidence="1" key="1">
    <citation type="journal article" date="2020" name="Stud. Mycol.">
        <title>101 Dothideomycetes genomes: a test case for predicting lifestyles and emergence of pathogens.</title>
        <authorList>
            <person name="Haridas S."/>
            <person name="Albert R."/>
            <person name="Binder M."/>
            <person name="Bloem J."/>
            <person name="Labutti K."/>
            <person name="Salamov A."/>
            <person name="Andreopoulos B."/>
            <person name="Baker S."/>
            <person name="Barry K."/>
            <person name="Bills G."/>
            <person name="Bluhm B."/>
            <person name="Cannon C."/>
            <person name="Castanera R."/>
            <person name="Culley D."/>
            <person name="Daum C."/>
            <person name="Ezra D."/>
            <person name="Gonzalez J."/>
            <person name="Henrissat B."/>
            <person name="Kuo A."/>
            <person name="Liang C."/>
            <person name="Lipzen A."/>
            <person name="Lutzoni F."/>
            <person name="Magnuson J."/>
            <person name="Mondo S."/>
            <person name="Nolan M."/>
            <person name="Ohm R."/>
            <person name="Pangilinan J."/>
            <person name="Park H.-J."/>
            <person name="Ramirez L."/>
            <person name="Alfaro M."/>
            <person name="Sun H."/>
            <person name="Tritt A."/>
            <person name="Yoshinaga Y."/>
            <person name="Zwiers L.-H."/>
            <person name="Turgeon B."/>
            <person name="Goodwin S."/>
            <person name="Spatafora J."/>
            <person name="Crous P."/>
            <person name="Grigoriev I."/>
        </authorList>
    </citation>
    <scope>NUCLEOTIDE SEQUENCE</scope>
    <source>
        <strain evidence="1">CBS 121410</strain>
    </source>
</reference>
<dbReference type="Pfam" id="PF24684">
    <property type="entry name" value="Vgb_lyase"/>
    <property type="match status" value="1"/>
</dbReference>
<dbReference type="PANTHER" id="PTHR40274">
    <property type="entry name" value="VIRGINIAMYCIN B LYASE"/>
    <property type="match status" value="1"/>
</dbReference>
<comment type="caution">
    <text evidence="1">The sequence shown here is derived from an EMBL/GenBank/DDBJ whole genome shotgun (WGS) entry which is preliminary data.</text>
</comment>
<sequence length="330" mass="35533">SDQFTTYQLPTLLSGACDVTDGPDGAEWNQELFANQLARIDPHTGEVTEYLIPFTAPLLDNVTIPMIPGVTGKIPLGCGLVTGTDGHLYAVNGLRNQIVRMNVSTKHMDVFSAPNILGNLEPLNDLTPYKDAIFFTQTSGNQIGRFDYATQEFTNYDVPTPLALPLGIFAASDGGIWFLEAGANKVGRLDPETGDIIEIPVGGDLGAPFTTRAETEGRYVWFAALTGNSLGRIDIFTHEIKAFPVGAGSFPVELCADNGNNIWFTHLLKNQISRLDPSTGEVLDVDLPDPLLGGTPLTVIPDIAPGIFCEPGNNVWTAEATRNIVVKYAL</sequence>
<name>A0A9P4HZ78_9PEZI</name>
<dbReference type="Proteomes" id="UP000799776">
    <property type="component" value="Unassembled WGS sequence"/>
</dbReference>
<dbReference type="InterPro" id="IPR015943">
    <property type="entry name" value="WD40/YVTN_repeat-like_dom_sf"/>
</dbReference>
<protein>
    <submittedName>
        <fullName evidence="1">NHL repeat-containing protein</fullName>
    </submittedName>
</protein>
<dbReference type="PANTHER" id="PTHR40274:SF3">
    <property type="entry name" value="VIRGINIAMYCIN B LYASE"/>
    <property type="match status" value="1"/>
</dbReference>
<proteinExistence type="predicted"/>
<dbReference type="SUPFAM" id="SSF63825">
    <property type="entry name" value="YWTD domain"/>
    <property type="match status" value="1"/>
</dbReference>
<dbReference type="AlphaFoldDB" id="A0A9P4HZ78"/>
<accession>A0A9P4HZ78</accession>
<dbReference type="EMBL" id="ML978717">
    <property type="protein sequence ID" value="KAF2088266.1"/>
    <property type="molecule type" value="Genomic_DNA"/>
</dbReference>